<dbReference type="OrthoDB" id="214577at2157"/>
<dbReference type="Pfam" id="PF24020">
    <property type="entry name" value="DUF7333"/>
    <property type="match status" value="1"/>
</dbReference>
<organism evidence="2 3">
    <name type="scientific">Halalkaliarchaeum desulfuricum</name>
    <dbReference type="NCBI Taxonomy" id="2055893"/>
    <lineage>
        <taxon>Archaea</taxon>
        <taxon>Methanobacteriati</taxon>
        <taxon>Methanobacteriota</taxon>
        <taxon>Stenosarchaea group</taxon>
        <taxon>Halobacteria</taxon>
        <taxon>Halobacteriales</taxon>
        <taxon>Haloferacaceae</taxon>
        <taxon>Halalkaliarchaeum</taxon>
    </lineage>
</organism>
<keyword evidence="3" id="KW-1185">Reference proteome</keyword>
<dbReference type="InterPro" id="IPR055757">
    <property type="entry name" value="DUF7333"/>
</dbReference>
<dbReference type="Proteomes" id="UP000263012">
    <property type="component" value="Chromosome"/>
</dbReference>
<keyword evidence="1" id="KW-1133">Transmembrane helix</keyword>
<dbReference type="GeneID" id="37877044"/>
<reference evidence="3" key="1">
    <citation type="submission" date="2017-11" db="EMBL/GenBank/DDBJ databases">
        <title>Phenotypic and genomic properties of facultatively anaerobic sulfur-reducing natronoarchaea from hypersaline soda lakes.</title>
        <authorList>
            <person name="Sorokin D.Y."/>
            <person name="Kublanov I.V."/>
            <person name="Roman P."/>
            <person name="Sinninghe Damste J.S."/>
            <person name="Golyshin P.N."/>
            <person name="Rojo D."/>
            <person name="Ciordia S."/>
            <person name="Mena M.D.C."/>
            <person name="Ferrer M."/>
            <person name="Messina E."/>
            <person name="Smedile F."/>
            <person name="La Spada G."/>
            <person name="La Cono V."/>
            <person name="Yakimov M.M."/>
        </authorList>
    </citation>
    <scope>NUCLEOTIDE SEQUENCE [LARGE SCALE GENOMIC DNA]</scope>
    <source>
        <strain evidence="3">AArc-Sl</strain>
    </source>
</reference>
<gene>
    <name evidence="2" type="ORF">AArcSl_0700</name>
</gene>
<accession>A0A343TGX7</accession>
<protein>
    <submittedName>
        <fullName evidence="2">Uncharacterized protein</fullName>
    </submittedName>
</protein>
<sequence>MNFDLPKTVGAFVLVLVIGIGSLFILPEVTPMAPMTTQTILMMVLPSMVIFGAVMVLIGVKHGEYRAMNV</sequence>
<evidence type="ECO:0000256" key="1">
    <source>
        <dbReference type="SAM" id="Phobius"/>
    </source>
</evidence>
<dbReference type="EMBL" id="CP025066">
    <property type="protein sequence ID" value="AUX08349.1"/>
    <property type="molecule type" value="Genomic_DNA"/>
</dbReference>
<dbReference type="AlphaFoldDB" id="A0A343TGX7"/>
<dbReference type="RefSeq" id="WP_119815128.1">
    <property type="nucleotide sequence ID" value="NZ_CP025066.1"/>
</dbReference>
<evidence type="ECO:0000313" key="2">
    <source>
        <dbReference type="EMBL" id="AUX08349.1"/>
    </source>
</evidence>
<name>A0A343TGX7_9EURY</name>
<evidence type="ECO:0000313" key="3">
    <source>
        <dbReference type="Proteomes" id="UP000263012"/>
    </source>
</evidence>
<keyword evidence="1" id="KW-0472">Membrane</keyword>
<keyword evidence="1" id="KW-0812">Transmembrane</keyword>
<feature type="transmembrane region" description="Helical" evidence="1">
    <location>
        <begin position="9"/>
        <end position="27"/>
    </location>
</feature>
<dbReference type="KEGG" id="hdf:AArcSl_0700"/>
<proteinExistence type="predicted"/>
<feature type="transmembrane region" description="Helical" evidence="1">
    <location>
        <begin position="39"/>
        <end position="60"/>
    </location>
</feature>